<dbReference type="Proteomes" id="UP000070409">
    <property type="component" value="Unassembled WGS sequence"/>
</dbReference>
<sequence>MNPAARLAVYGAGLVVAFGGAYGLAGAVVPDSVVAQWNQESGQMNEHAGHGGATGETGTAVPSLKGVALSAEGLTLSPVAAPRGVGEAGVLSFRIEDAAGAPVAAYTTTHEKDLHLIVVRSDGRDFRHVHPTLDRETGTWSVPWSWAEAGSYRVYADFAPAVGNAVTLSRTVDVAGTVEPADPAPTRTAQVDGFTVTLDGDLVAGASSPVELRVTRDGAPVTTLQPYLGAFGHLVALRQGDLAFLHVHPEGDAPKPGETGGPSISFQVQAPTAGRYLLYLDFQVDGAVRTASFVVDAAGAGSAPIATPPAADHSGH</sequence>
<name>A0A137YU43_9ACTN</name>
<gene>
    <name evidence="1" type="ORF">AXK61_10760</name>
</gene>
<proteinExistence type="predicted"/>
<keyword evidence="2" id="KW-1185">Reference proteome</keyword>
<organism evidence="1 2">
    <name type="scientific">Tsukamurella pseudospumae</name>
    <dbReference type="NCBI Taxonomy" id="239498"/>
    <lineage>
        <taxon>Bacteria</taxon>
        <taxon>Bacillati</taxon>
        <taxon>Actinomycetota</taxon>
        <taxon>Actinomycetes</taxon>
        <taxon>Mycobacteriales</taxon>
        <taxon>Tsukamurellaceae</taxon>
        <taxon>Tsukamurella</taxon>
    </lineage>
</organism>
<reference evidence="1 2" key="1">
    <citation type="submission" date="2016-02" db="EMBL/GenBank/DDBJ databases">
        <authorList>
            <person name="Teng J.L."/>
            <person name="Tang Y."/>
            <person name="Huang Y."/>
            <person name="Guo F."/>
            <person name="Wei W."/>
            <person name="Chen J.H."/>
            <person name="Wong S.Y."/>
            <person name="Lau S.K."/>
            <person name="Woo P.C."/>
        </authorList>
    </citation>
    <scope>NUCLEOTIDE SEQUENCE [LARGE SCALE GENOMIC DNA]</scope>
    <source>
        <strain evidence="1 2">JCM 13375</strain>
    </source>
</reference>
<evidence type="ECO:0000313" key="2">
    <source>
        <dbReference type="Proteomes" id="UP000070409"/>
    </source>
</evidence>
<protein>
    <submittedName>
        <fullName evidence="1">Heavy metal-binding domain-containing protein</fullName>
    </submittedName>
</protein>
<comment type="caution">
    <text evidence="1">The sequence shown here is derived from an EMBL/GenBank/DDBJ whole genome shotgun (WGS) entry which is preliminary data.</text>
</comment>
<evidence type="ECO:0000313" key="1">
    <source>
        <dbReference type="EMBL" id="KXO89407.1"/>
    </source>
</evidence>
<dbReference type="RefSeq" id="WP_068747193.1">
    <property type="nucleotide sequence ID" value="NZ_LSRE01000050.1"/>
</dbReference>
<dbReference type="EMBL" id="LSRE01000050">
    <property type="protein sequence ID" value="KXO89407.1"/>
    <property type="molecule type" value="Genomic_DNA"/>
</dbReference>
<accession>A0A137YU43</accession>